<evidence type="ECO:0000256" key="2">
    <source>
        <dbReference type="ARBA" id="ARBA00023136"/>
    </source>
</evidence>
<dbReference type="SUPFAM" id="SSF56935">
    <property type="entry name" value="Porins"/>
    <property type="match status" value="1"/>
</dbReference>
<dbReference type="Pfam" id="PF13620">
    <property type="entry name" value="CarboxypepD_reg"/>
    <property type="match status" value="1"/>
</dbReference>
<keyword evidence="8" id="KW-0675">Receptor</keyword>
<feature type="chain" id="PRO_5046779171" evidence="5">
    <location>
        <begin position="19"/>
        <end position="823"/>
    </location>
</feature>
<gene>
    <name evidence="8" type="ORF">KYK27_13505</name>
</gene>
<evidence type="ECO:0000256" key="4">
    <source>
        <dbReference type="SAM" id="MobiDB-lite"/>
    </source>
</evidence>
<dbReference type="InterPro" id="IPR037066">
    <property type="entry name" value="Plug_dom_sf"/>
</dbReference>
<accession>A0ABS6XDJ5</accession>
<dbReference type="InterPro" id="IPR036942">
    <property type="entry name" value="Beta-barrel_TonB_sf"/>
</dbReference>
<dbReference type="Gene3D" id="2.40.170.20">
    <property type="entry name" value="TonB-dependent receptor, beta-barrel domain"/>
    <property type="match status" value="1"/>
</dbReference>
<evidence type="ECO:0000256" key="1">
    <source>
        <dbReference type="ARBA" id="ARBA00004442"/>
    </source>
</evidence>
<evidence type="ECO:0000313" key="8">
    <source>
        <dbReference type="EMBL" id="MBW3366073.1"/>
    </source>
</evidence>
<dbReference type="PANTHER" id="PTHR40980:SF4">
    <property type="entry name" value="TONB-DEPENDENT RECEPTOR-LIKE BETA-BARREL DOMAIN-CONTAINING PROTEIN"/>
    <property type="match status" value="1"/>
</dbReference>
<feature type="signal peptide" evidence="5">
    <location>
        <begin position="1"/>
        <end position="18"/>
    </location>
</feature>
<reference evidence="8 9" key="1">
    <citation type="submission" date="2021-07" db="EMBL/GenBank/DDBJ databases">
        <authorList>
            <person name="Kim M.K."/>
        </authorList>
    </citation>
    <scope>NUCLEOTIDE SEQUENCE [LARGE SCALE GENOMIC DNA]</scope>
    <source>
        <strain evidence="8 9">HLY7-15</strain>
    </source>
</reference>
<dbReference type="EMBL" id="JAHWXQ010000003">
    <property type="protein sequence ID" value="MBW3366073.1"/>
    <property type="molecule type" value="Genomic_DNA"/>
</dbReference>
<name>A0ABS6XDJ5_9BACT</name>
<dbReference type="PANTHER" id="PTHR40980">
    <property type="entry name" value="PLUG DOMAIN-CONTAINING PROTEIN"/>
    <property type="match status" value="1"/>
</dbReference>
<comment type="caution">
    <text evidence="8">The sequence shown here is derived from an EMBL/GenBank/DDBJ whole genome shotgun (WGS) entry which is preliminary data.</text>
</comment>
<keyword evidence="2" id="KW-0472">Membrane</keyword>
<dbReference type="InterPro" id="IPR012910">
    <property type="entry name" value="Plug_dom"/>
</dbReference>
<dbReference type="InterPro" id="IPR041700">
    <property type="entry name" value="OMP_b-brl_3"/>
</dbReference>
<dbReference type="Pfam" id="PF07715">
    <property type="entry name" value="Plug"/>
    <property type="match status" value="1"/>
</dbReference>
<dbReference type="Proteomes" id="UP000774935">
    <property type="component" value="Unassembled WGS sequence"/>
</dbReference>
<proteinExistence type="predicted"/>
<dbReference type="InterPro" id="IPR008969">
    <property type="entry name" value="CarboxyPept-like_regulatory"/>
</dbReference>
<feature type="domain" description="TonB-dependent receptor plug" evidence="6">
    <location>
        <begin position="131"/>
        <end position="220"/>
    </location>
</feature>
<dbReference type="SUPFAM" id="SSF49464">
    <property type="entry name" value="Carboxypeptidase regulatory domain-like"/>
    <property type="match status" value="1"/>
</dbReference>
<dbReference type="Pfam" id="PF14905">
    <property type="entry name" value="OMP_b-brl_3"/>
    <property type="match status" value="1"/>
</dbReference>
<comment type="subcellular location">
    <subcellularLocation>
        <location evidence="1">Cell outer membrane</location>
    </subcellularLocation>
</comment>
<protein>
    <submittedName>
        <fullName evidence="8">TonB-dependent receptor</fullName>
    </submittedName>
</protein>
<keyword evidence="5" id="KW-0732">Signal</keyword>
<organism evidence="8 9">
    <name type="scientific">Pontibacter populi</name>
    <dbReference type="NCBI Taxonomy" id="890055"/>
    <lineage>
        <taxon>Bacteria</taxon>
        <taxon>Pseudomonadati</taxon>
        <taxon>Bacteroidota</taxon>
        <taxon>Cytophagia</taxon>
        <taxon>Cytophagales</taxon>
        <taxon>Hymenobacteraceae</taxon>
        <taxon>Pontibacter</taxon>
    </lineage>
</organism>
<evidence type="ECO:0000313" key="9">
    <source>
        <dbReference type="Proteomes" id="UP000774935"/>
    </source>
</evidence>
<feature type="region of interest" description="Disordered" evidence="4">
    <location>
        <begin position="802"/>
        <end position="823"/>
    </location>
</feature>
<evidence type="ECO:0000256" key="5">
    <source>
        <dbReference type="SAM" id="SignalP"/>
    </source>
</evidence>
<feature type="compositionally biased region" description="Basic and acidic residues" evidence="4">
    <location>
        <begin position="811"/>
        <end position="823"/>
    </location>
</feature>
<keyword evidence="3" id="KW-0998">Cell outer membrane</keyword>
<evidence type="ECO:0000256" key="3">
    <source>
        <dbReference type="ARBA" id="ARBA00023237"/>
    </source>
</evidence>
<evidence type="ECO:0000259" key="6">
    <source>
        <dbReference type="Pfam" id="PF07715"/>
    </source>
</evidence>
<feature type="domain" description="Outer membrane protein beta-barrel" evidence="7">
    <location>
        <begin position="379"/>
        <end position="796"/>
    </location>
</feature>
<dbReference type="Gene3D" id="2.60.40.1120">
    <property type="entry name" value="Carboxypeptidase-like, regulatory domain"/>
    <property type="match status" value="1"/>
</dbReference>
<dbReference type="RefSeq" id="WP_199110568.1">
    <property type="nucleotide sequence ID" value="NZ_JAHWXQ010000003.1"/>
</dbReference>
<sequence>MKKLLLPLLLLLFSNLSAQQATIKGTLLDGNKKPVGFANVLLLQAKDSSLVKGMLSEESGAFQFEGVAAGNYRIAASMVGYAKVMSNEIALTETSGAVQVGTLVLNENSTSLKEVVVEGQRPLIEQHMDKTVLNVENSIAAAGNTALEVLEKAPGVTIDQNDNISMRGRSGVIVMIDGKQVPMTGAELANVLRSMSANSVDKIELITNPSSKYDAAGNSGIIDIKLKRDKSLGTNGSITSSFGYGEKFKTNQSLQLNHRAKKLNLFGSYNYVYRDDFTQLNIDRTFFDEDKNFAGNYDQQNRFNFQFKTHNARVGADYFLTPRTTVGIVASGYLTNIDRDNLNRAAGRNASGVADSTFITNAIAGHNRRNHGINLNLKHTIDSTGRELTADIDYIVYDNTDEQDFTTKIYTPEGNLKGVPNLLYGTLDGNLSIRSAKVDYTQPLTSIDGKLEAGFKSSLVSADNNLEFYNRTNGGNIFDIDKSNHFLYDENINAAYLNTSKKWDKMSLQLGLRLENTNAKGEQLSETVKEEERKLDNNYTQLFPSAFVGYTLSKKHDLGLSLSRRINRPSYNQLNPFKNYLDPSTYSTGNPYLNPETSYSFEFTHTFDQRIVTKLSYSYTSDPIIQVLQQDLSNKEEGKEPAKIVKQSFENLDRFEYYAASVTIPFSIGNWFNSVNNFTSFYGVYSGDIANNELNNQQLSFNINSNNTFNLAKGWSAEATGVYRTAEAYGFLDVEPVWFASAGVQKQLWEKKASIKLNVSDIFYTNKTNGATTINNYSENFYQVRDSRVATLTFNYKFGKAQASAPRRKTGGAEEEKNRAGGN</sequence>
<keyword evidence="9" id="KW-1185">Reference proteome</keyword>
<evidence type="ECO:0000259" key="7">
    <source>
        <dbReference type="Pfam" id="PF14905"/>
    </source>
</evidence>
<dbReference type="Gene3D" id="2.170.130.10">
    <property type="entry name" value="TonB-dependent receptor, plug domain"/>
    <property type="match status" value="1"/>
</dbReference>